<dbReference type="PANTHER" id="PTHR10039">
    <property type="entry name" value="AMELOGENIN"/>
    <property type="match status" value="1"/>
</dbReference>
<organism evidence="3 4">
    <name type="scientific">Galerina marginata (strain CBS 339.88)</name>
    <dbReference type="NCBI Taxonomy" id="685588"/>
    <lineage>
        <taxon>Eukaryota</taxon>
        <taxon>Fungi</taxon>
        <taxon>Dikarya</taxon>
        <taxon>Basidiomycota</taxon>
        <taxon>Agaricomycotina</taxon>
        <taxon>Agaricomycetes</taxon>
        <taxon>Agaricomycetidae</taxon>
        <taxon>Agaricales</taxon>
        <taxon>Agaricineae</taxon>
        <taxon>Strophariaceae</taxon>
        <taxon>Galerina</taxon>
    </lineage>
</organism>
<feature type="domain" description="NACHT" evidence="2">
    <location>
        <begin position="80"/>
        <end position="229"/>
    </location>
</feature>
<accession>A0A067SQH3</accession>
<evidence type="ECO:0000313" key="3">
    <source>
        <dbReference type="EMBL" id="KDR73205.1"/>
    </source>
</evidence>
<keyword evidence="1" id="KW-0677">Repeat</keyword>
<sequence>MFSGLNSLLITGGTFVQQTDHPLKTPFQCLEEATAPGAFHNSADRFDPPRCHPDTRTAIIKRVVDWVLGVDASVQERRAFMQWLYGSAGVGKSAIAQTVAEICEDNDSLLACFFFSRADHQRNNARLLVATIAYQIALNNTQAKQIILAAVKQDPLIFSKSLHVQFAHLVFQPIRLSMHANSSRHLIIIDGLDECEDQQIRCDILRLLTTSFQQHSLPVTLQVLITSRPELDILSFINLQSLDSGVDRLALDGERDSNRDIRLFLEHRFNRIKIIHPHRTFIPAEWPSLNTIDSLVQKASGQFIYASTVVKYISSLTHNPTSRLDIILGLCPVIRGAPFADLDELYRHIFSTVEDLGAVLQVIGLIILGRQPLTREIELILGLNHGDIELLLSPLAAIVAIDKKTDFVRILHASLDDFLLDNVRSKDLYIYPAMKHAQYAQMCLRRLATANTVSQHHPGSCPPNMSLFCALAHHFPKAFPIAELREEITDVSLKHLYACWVSFASAETEGLSFFYSGFMANFLSFIQAALSPVLAMGRCTRSI</sequence>
<keyword evidence="4" id="KW-1185">Reference proteome</keyword>
<evidence type="ECO:0000256" key="1">
    <source>
        <dbReference type="ARBA" id="ARBA00022737"/>
    </source>
</evidence>
<gene>
    <name evidence="3" type="ORF">GALMADRAFT_724755</name>
</gene>
<dbReference type="Gene3D" id="3.40.50.300">
    <property type="entry name" value="P-loop containing nucleotide triphosphate hydrolases"/>
    <property type="match status" value="1"/>
</dbReference>
<evidence type="ECO:0000313" key="4">
    <source>
        <dbReference type="Proteomes" id="UP000027222"/>
    </source>
</evidence>
<dbReference type="EMBL" id="KL142386">
    <property type="protein sequence ID" value="KDR73205.1"/>
    <property type="molecule type" value="Genomic_DNA"/>
</dbReference>
<dbReference type="OrthoDB" id="2883583at2759"/>
<name>A0A067SQH3_GALM3</name>
<dbReference type="Pfam" id="PF24883">
    <property type="entry name" value="NPHP3_N"/>
    <property type="match status" value="1"/>
</dbReference>
<dbReference type="HOGENOM" id="CLU_000288_6_10_1"/>
<dbReference type="SUPFAM" id="SSF52540">
    <property type="entry name" value="P-loop containing nucleoside triphosphate hydrolases"/>
    <property type="match status" value="1"/>
</dbReference>
<dbReference type="PROSITE" id="PS50837">
    <property type="entry name" value="NACHT"/>
    <property type="match status" value="1"/>
</dbReference>
<dbReference type="PANTHER" id="PTHR10039:SF17">
    <property type="entry name" value="FUNGAL STAND N-TERMINAL GOODBYE DOMAIN-CONTAINING PROTEIN-RELATED"/>
    <property type="match status" value="1"/>
</dbReference>
<evidence type="ECO:0000259" key="2">
    <source>
        <dbReference type="PROSITE" id="PS50837"/>
    </source>
</evidence>
<dbReference type="InterPro" id="IPR056884">
    <property type="entry name" value="NPHP3-like_N"/>
</dbReference>
<dbReference type="InterPro" id="IPR027417">
    <property type="entry name" value="P-loop_NTPase"/>
</dbReference>
<reference evidence="4" key="1">
    <citation type="journal article" date="2014" name="Proc. Natl. Acad. Sci. U.S.A.">
        <title>Extensive sampling of basidiomycete genomes demonstrates inadequacy of the white-rot/brown-rot paradigm for wood decay fungi.</title>
        <authorList>
            <person name="Riley R."/>
            <person name="Salamov A.A."/>
            <person name="Brown D.W."/>
            <person name="Nagy L.G."/>
            <person name="Floudas D."/>
            <person name="Held B.W."/>
            <person name="Levasseur A."/>
            <person name="Lombard V."/>
            <person name="Morin E."/>
            <person name="Otillar R."/>
            <person name="Lindquist E.A."/>
            <person name="Sun H."/>
            <person name="LaButti K.M."/>
            <person name="Schmutz J."/>
            <person name="Jabbour D."/>
            <person name="Luo H."/>
            <person name="Baker S.E."/>
            <person name="Pisabarro A.G."/>
            <person name="Walton J.D."/>
            <person name="Blanchette R.A."/>
            <person name="Henrissat B."/>
            <person name="Martin F."/>
            <person name="Cullen D."/>
            <person name="Hibbett D.S."/>
            <person name="Grigoriev I.V."/>
        </authorList>
    </citation>
    <scope>NUCLEOTIDE SEQUENCE [LARGE SCALE GENOMIC DNA]</scope>
    <source>
        <strain evidence="4">CBS 339.88</strain>
    </source>
</reference>
<proteinExistence type="predicted"/>
<dbReference type="AlphaFoldDB" id="A0A067SQH3"/>
<dbReference type="InterPro" id="IPR007111">
    <property type="entry name" value="NACHT_NTPase"/>
</dbReference>
<dbReference type="Proteomes" id="UP000027222">
    <property type="component" value="Unassembled WGS sequence"/>
</dbReference>
<protein>
    <recommendedName>
        <fullName evidence="2">NACHT domain-containing protein</fullName>
    </recommendedName>
</protein>